<feature type="domain" description="Ubiquitin-like" evidence="5">
    <location>
        <begin position="110"/>
        <end position="177"/>
    </location>
</feature>
<keyword evidence="2 4" id="KW-0863">Zinc-finger</keyword>
<dbReference type="PROSITE" id="PS50135">
    <property type="entry name" value="ZF_ZZ_2"/>
    <property type="match status" value="1"/>
</dbReference>
<feature type="domain" description="Ubiquitin-like" evidence="5">
    <location>
        <begin position="399"/>
        <end position="467"/>
    </location>
</feature>
<dbReference type="InterPro" id="IPR043145">
    <property type="entry name" value="Znf_ZZ_sf"/>
</dbReference>
<dbReference type="Pfam" id="PF00240">
    <property type="entry name" value="ubiquitin"/>
    <property type="match status" value="5"/>
</dbReference>
<feature type="domain" description="Ubiquitin-like" evidence="5">
    <location>
        <begin position="327"/>
        <end position="394"/>
    </location>
</feature>
<dbReference type="SMART" id="SM00291">
    <property type="entry name" value="ZnF_ZZ"/>
    <property type="match status" value="1"/>
</dbReference>
<dbReference type="GO" id="GO:0008270">
    <property type="term" value="F:zinc ion binding"/>
    <property type="evidence" value="ECO:0007669"/>
    <property type="project" value="UniProtKB-KW"/>
</dbReference>
<dbReference type="PANTHER" id="PTHR10666">
    <property type="entry name" value="UBIQUITIN"/>
    <property type="match status" value="1"/>
</dbReference>
<keyword evidence="3" id="KW-0862">Zinc</keyword>
<feature type="domain" description="Ubiquitin-like" evidence="5">
    <location>
        <begin position="182"/>
        <end position="253"/>
    </location>
</feature>
<dbReference type="InterPro" id="IPR019956">
    <property type="entry name" value="Ubiquitin_dom"/>
</dbReference>
<dbReference type="PRINTS" id="PR00348">
    <property type="entry name" value="UBIQUITIN"/>
</dbReference>
<evidence type="ECO:0000313" key="7">
    <source>
        <dbReference type="EMBL" id="KAF0388784.1"/>
    </source>
</evidence>
<dbReference type="InterPro" id="IPR000643">
    <property type="entry name" value="Iodothyronine_deiodinase"/>
</dbReference>
<evidence type="ECO:0000256" key="4">
    <source>
        <dbReference type="PROSITE-ProRule" id="PRU00228"/>
    </source>
</evidence>
<keyword evidence="8" id="KW-1185">Reference proteome</keyword>
<evidence type="ECO:0000259" key="5">
    <source>
        <dbReference type="PROSITE" id="PS50053"/>
    </source>
</evidence>
<feature type="domain" description="Ubiquitin-like" evidence="5">
    <location>
        <begin position="256"/>
        <end position="326"/>
    </location>
</feature>
<comment type="caution">
    <text evidence="7">The sequence shown here is derived from an EMBL/GenBank/DDBJ whole genome shotgun (WGS) entry which is preliminary data.</text>
</comment>
<evidence type="ECO:0000313" key="8">
    <source>
        <dbReference type="Proteomes" id="UP000439903"/>
    </source>
</evidence>
<dbReference type="FunFam" id="3.10.20.90:FF:000160">
    <property type="entry name" value="Polyubiquitin-C"/>
    <property type="match status" value="1"/>
</dbReference>
<organism evidence="7 8">
    <name type="scientific">Gigaspora margarita</name>
    <dbReference type="NCBI Taxonomy" id="4874"/>
    <lineage>
        <taxon>Eukaryota</taxon>
        <taxon>Fungi</taxon>
        <taxon>Fungi incertae sedis</taxon>
        <taxon>Mucoromycota</taxon>
        <taxon>Glomeromycotina</taxon>
        <taxon>Glomeromycetes</taxon>
        <taxon>Diversisporales</taxon>
        <taxon>Gigasporaceae</taxon>
        <taxon>Gigaspora</taxon>
    </lineage>
</organism>
<dbReference type="EMBL" id="WTPW01002263">
    <property type="protein sequence ID" value="KAF0388784.1"/>
    <property type="molecule type" value="Genomic_DNA"/>
</dbReference>
<sequence>MLLTNLLDPIPIFPIRFQNTSGSIYVANVTIHTTCEVLLKNFLNHIGPYGLSSSCKLSYHGKDMQLTDTIEGLGIKEGDLVKAVGSICKNSINFFSLEISYTPTKARSSMLIYLETSTGKTELKVYWSDTIIQIKEMIQDLNGIASHKQCITFNDIELEDFCTLSSYNIQKESTLHLESRIIYVKTETREIIELDSVAANETVYKVKLMIQNKKNIPLIQQRIYFDDENELNDYNKLSYYKIKNGSVLYLAIKSIIFVKMNTNHIIDLEVETTTTIGQIKQMILDKNGIPLSHQSLVFSDKELHDPNTLSYYNVQVGSTLHLKYKMMKIYVKILDEKIIEIKTRGDHTIKEVKQMIQDKEGISSDQQYLIYNNQTLGGLSLSYYKIEEESTLHLKYGTIIIYVKLIDGKTIKLDVERSYSIEQVMRIIKNKVDISSRLYYLTLNNEILYQTTLENKGIDNESVLNLIEYKSWSGSGPVFVKTLTGKIISLELKSSITIDQVKLKIYEKEGILPDQQRLIFVGKQLENGRTIADYYIPRESTIYLVLRLRGGMFQETNGRQEFDALPPLTQYMLTPEERLQNGIHAGIVCNYCGKSEWKGMRYKCSECPDYDLCFNCITISNLLHNVQHQFLKLSDPLDPKVSENTSISSINITPILPDTKEKLLALLREEERRRFSPEMQKIYYDVGNDPTCGKDWMDVTDQMQLELVREFGYSDEAVQLLRRAPQLYPDDPEFRTTQVYVRNNIANLGNLTEGMPAPDCPLIPLEPSISTIIDNNNSNSPTSVSLRSLCKPGRPLVLLGGSYTCPLYRYISHVLNDIYNRYKTNIDFYMIQIREAHASDVWPIGNIVDVKEHRTLSDRLTAAREMVKNTHLEIPVLADTMDDTFLKLYSPWPFRFFVVVDGILKLVGMPKEAHYDTTDLVECLNHLLWSKKD</sequence>
<protein>
    <submittedName>
        <fullName evidence="7">Ubiquitin-domain-containing protein</fullName>
    </submittedName>
</protein>
<reference evidence="7 8" key="1">
    <citation type="journal article" date="2019" name="Environ. Microbiol.">
        <title>At the nexus of three kingdoms: the genome of the mycorrhizal fungus Gigaspora margarita provides insights into plant, endobacterial and fungal interactions.</title>
        <authorList>
            <person name="Venice F."/>
            <person name="Ghignone S."/>
            <person name="Salvioli di Fossalunga A."/>
            <person name="Amselem J."/>
            <person name="Novero M."/>
            <person name="Xianan X."/>
            <person name="Sedzielewska Toro K."/>
            <person name="Morin E."/>
            <person name="Lipzen A."/>
            <person name="Grigoriev I.V."/>
            <person name="Henrissat B."/>
            <person name="Martin F.M."/>
            <person name="Bonfante P."/>
        </authorList>
    </citation>
    <scope>NUCLEOTIDE SEQUENCE [LARGE SCALE GENOMIC DNA]</scope>
    <source>
        <strain evidence="7 8">BEG34</strain>
    </source>
</reference>
<dbReference type="PROSITE" id="PS01357">
    <property type="entry name" value="ZF_ZZ_1"/>
    <property type="match status" value="1"/>
</dbReference>
<dbReference type="Pfam" id="PF00837">
    <property type="entry name" value="T4_deiodinase"/>
    <property type="match status" value="1"/>
</dbReference>
<keyword evidence="1" id="KW-0479">Metal-binding</keyword>
<evidence type="ECO:0000256" key="1">
    <source>
        <dbReference type="ARBA" id="ARBA00022723"/>
    </source>
</evidence>
<feature type="domain" description="ZZ-type" evidence="6">
    <location>
        <begin position="584"/>
        <end position="638"/>
    </location>
</feature>
<dbReference type="InterPro" id="IPR029071">
    <property type="entry name" value="Ubiquitin-like_domsf"/>
</dbReference>
<dbReference type="CDD" id="cd17039">
    <property type="entry name" value="Ubl_ubiquitin_like"/>
    <property type="match status" value="1"/>
</dbReference>
<name>A0A8H4A206_GIGMA</name>
<dbReference type="SMART" id="SM00213">
    <property type="entry name" value="UBQ"/>
    <property type="match status" value="6"/>
</dbReference>
<dbReference type="Gene3D" id="3.10.20.90">
    <property type="entry name" value="Phosphatidylinositol 3-kinase Catalytic Subunit, Chain A, domain 1"/>
    <property type="match status" value="6"/>
</dbReference>
<evidence type="ECO:0000256" key="2">
    <source>
        <dbReference type="ARBA" id="ARBA00022771"/>
    </source>
</evidence>
<dbReference type="GO" id="GO:0004800">
    <property type="term" value="F:thyroxine 5'-deiodinase activity"/>
    <property type="evidence" value="ECO:0007669"/>
    <property type="project" value="InterPro"/>
</dbReference>
<dbReference type="PROSITE" id="PS50053">
    <property type="entry name" value="UBIQUITIN_2"/>
    <property type="match status" value="6"/>
</dbReference>
<accession>A0A8H4A206</accession>
<dbReference type="InterPro" id="IPR000433">
    <property type="entry name" value="Znf_ZZ"/>
</dbReference>
<dbReference type="Gene3D" id="3.30.60.90">
    <property type="match status" value="1"/>
</dbReference>
<evidence type="ECO:0000256" key="3">
    <source>
        <dbReference type="ARBA" id="ARBA00022833"/>
    </source>
</evidence>
<dbReference type="Proteomes" id="UP000439903">
    <property type="component" value="Unassembled WGS sequence"/>
</dbReference>
<feature type="domain" description="Ubiquitin-like" evidence="5">
    <location>
        <begin position="478"/>
        <end position="551"/>
    </location>
</feature>
<proteinExistence type="predicted"/>
<evidence type="ECO:0000259" key="6">
    <source>
        <dbReference type="PROSITE" id="PS50135"/>
    </source>
</evidence>
<dbReference type="InterPro" id="IPR050158">
    <property type="entry name" value="Ubiquitin_ubiquitin-like"/>
</dbReference>
<gene>
    <name evidence="7" type="ORF">F8M41_010989</name>
</gene>
<dbReference type="SUPFAM" id="SSF57850">
    <property type="entry name" value="RING/U-box"/>
    <property type="match status" value="1"/>
</dbReference>
<dbReference type="AlphaFoldDB" id="A0A8H4A206"/>
<dbReference type="OrthoDB" id="428577at2759"/>
<dbReference type="Pfam" id="PF00569">
    <property type="entry name" value="ZZ"/>
    <property type="match status" value="1"/>
</dbReference>
<dbReference type="InterPro" id="IPR000626">
    <property type="entry name" value="Ubiquitin-like_dom"/>
</dbReference>
<dbReference type="Gene3D" id="3.40.30.10">
    <property type="entry name" value="Glutaredoxin"/>
    <property type="match status" value="1"/>
</dbReference>
<dbReference type="SUPFAM" id="SSF54236">
    <property type="entry name" value="Ubiquitin-like"/>
    <property type="match status" value="7"/>
</dbReference>